<feature type="signal peptide" evidence="2">
    <location>
        <begin position="1"/>
        <end position="22"/>
    </location>
</feature>
<dbReference type="EMBL" id="JACOGC010000010">
    <property type="protein sequence ID" value="MBC3886647.1"/>
    <property type="molecule type" value="Genomic_DNA"/>
</dbReference>
<comment type="similarity">
    <text evidence="1 2">Belongs to the OprB family.</text>
</comment>
<comment type="caution">
    <text evidence="3">The sequence shown here is derived from an EMBL/GenBank/DDBJ whole genome shotgun (WGS) entry which is preliminary data.</text>
</comment>
<gene>
    <name evidence="3" type="ORF">H8K27_16080</name>
</gene>
<reference evidence="3 4" key="1">
    <citation type="submission" date="2020-08" db="EMBL/GenBank/DDBJ databases">
        <title>Novel species isolated from subtropical streams in China.</title>
        <authorList>
            <person name="Lu H."/>
        </authorList>
    </citation>
    <scope>NUCLEOTIDE SEQUENCE [LARGE SCALE GENOMIC DNA]</scope>
    <source>
        <strain evidence="3 4">FT31W</strain>
    </source>
</reference>
<dbReference type="Proteomes" id="UP000613113">
    <property type="component" value="Unassembled WGS sequence"/>
</dbReference>
<proteinExistence type="inferred from homology"/>
<dbReference type="InterPro" id="IPR038673">
    <property type="entry name" value="OprB_sf"/>
</dbReference>
<name>A0ABR6YRX4_9BURK</name>
<feature type="chain" id="PRO_5044997200" evidence="2">
    <location>
        <begin position="23"/>
        <end position="446"/>
    </location>
</feature>
<sequence length="446" mass="49489">MLIIKKLPIILLFTLCAGVSLASGAQESRTSTEDAEKDWGVYTQLTYVNQWHNSFRAPYAADNSMDSASRNNQTADITLMIGRRIGRQGELWLNPEIDQGFGLSNTLGMAGFPSGEAYKVGQNRPYPRLPRAFFRQTVNLSGENEQVEAAVNQLSSTRTANNLIFTAGHFSVTDIFDNNTYAHDPRSDFLNWSIIDAGSFDYAADAWGFTNGMTIEWNQGSWTWRGGLFQMSEVPNAKVTGLHLNHRSMVSEIEKRYELNGHPGKFKLLAFVNRAMMGSYQDAVLLGQQTGAVPDTALVRKMDTNKGIALNVEQELSADAGVFLRISSNSGQKEAYEFTDMSKSISGGVVVQGNRWGRSDDKMGIGFAHNMLSSDAKAYFTAGGMGILIGDGKMNYGAESVLEWFYSFQLNKNWKLSLDYQHAANPAYNRDRGPITFYGLRLHAEM</sequence>
<accession>A0ABR6YRX4</accession>
<dbReference type="Gene3D" id="2.40.160.180">
    <property type="entry name" value="Carbohydrate-selective porin OprB"/>
    <property type="match status" value="1"/>
</dbReference>
<keyword evidence="4" id="KW-1185">Reference proteome</keyword>
<evidence type="ECO:0000256" key="2">
    <source>
        <dbReference type="RuleBase" id="RU363072"/>
    </source>
</evidence>
<dbReference type="Pfam" id="PF04966">
    <property type="entry name" value="OprB"/>
    <property type="match status" value="1"/>
</dbReference>
<evidence type="ECO:0000313" key="4">
    <source>
        <dbReference type="Proteomes" id="UP000613113"/>
    </source>
</evidence>
<keyword evidence="2" id="KW-0732">Signal</keyword>
<evidence type="ECO:0000256" key="1">
    <source>
        <dbReference type="ARBA" id="ARBA00008769"/>
    </source>
</evidence>
<organism evidence="3 4">
    <name type="scientific">Undibacterium griseum</name>
    <dbReference type="NCBI Taxonomy" id="2762295"/>
    <lineage>
        <taxon>Bacteria</taxon>
        <taxon>Pseudomonadati</taxon>
        <taxon>Pseudomonadota</taxon>
        <taxon>Betaproteobacteria</taxon>
        <taxon>Burkholderiales</taxon>
        <taxon>Oxalobacteraceae</taxon>
        <taxon>Undibacterium</taxon>
    </lineage>
</organism>
<evidence type="ECO:0000313" key="3">
    <source>
        <dbReference type="EMBL" id="MBC3886647.1"/>
    </source>
</evidence>
<protein>
    <submittedName>
        <fullName evidence="3">Carbohydrate porin</fullName>
    </submittedName>
</protein>
<dbReference type="InterPro" id="IPR007049">
    <property type="entry name" value="Carb-sel_porin_OprB"/>
</dbReference>